<dbReference type="InterPro" id="IPR018232">
    <property type="entry name" value="Glyco_hydro_37_CS"/>
</dbReference>
<evidence type="ECO:0000256" key="1">
    <source>
        <dbReference type="ARBA" id="ARBA00001576"/>
    </source>
</evidence>
<dbReference type="AlphaFoldDB" id="A0A7M7NAJ6"/>
<keyword evidence="11" id="KW-1185">Reference proteome</keyword>
<evidence type="ECO:0000256" key="3">
    <source>
        <dbReference type="ARBA" id="ARBA00012757"/>
    </source>
</evidence>
<feature type="chain" id="PRO_5029568259" description="Trehalase" evidence="9">
    <location>
        <begin position="20"/>
        <end position="585"/>
    </location>
</feature>
<sequence length="585" mass="66843">MVGMAGTSFLLSALVMTYAVTWSAADLKDEAPCASSIFCNGLLLKAAQNAMIYNDSKTFVDLHLKQSEDVILQAFGELVDRTDANVMREFVAEYFDGPNIEFEDWEPSDWKENPGFIDGIKDDELKEWARDLNELWKELGRQIKQDVLTNADRYSLIHVENPFIVPGGRFREFYYWDSYWIFKGLLLSEMTETVKGMLTNFVSISKSIGHVPNGNRVYYEKRSQPPFLIPSVYLYLQATDDIETIRTFLPDLEIEYQFWMTDRAIDITKDANVYTLNRYNVNMGMPRPESYREDIETADGKNEEEAAEVYSNLASAAESGWDFSTRWFRDGATLGSIRTKEIVPVDLNSVLCLSEWALYEMYNTTGNESKAATYLQAFNDRKRAISEVLWSEDEGAWFDYDIVDEDIVDQFYPSNIMPMWASCYDDTNDIQQQVLDYLKKEGVLEFPGGIPTSLTKSGQQWDYPNAWPPLQDIVIETLRKSDVEEANDYALKLAQNWTLTNWRAYKETDLMFEKYDVEKQGVPGHGGEYAVQAGFGWTNGVIMSLLDHYGDQLEVGETGSSGHATVFILLNVVCLFAALILARDE</sequence>
<dbReference type="KEGG" id="spu:580425"/>
<keyword evidence="9" id="KW-0732">Signal</keyword>
<dbReference type="OrthoDB" id="3542292at2759"/>
<dbReference type="PANTHER" id="PTHR23403">
    <property type="entry name" value="TREHALASE"/>
    <property type="match status" value="1"/>
</dbReference>
<keyword evidence="6 7" id="KW-0326">Glycosidase</keyword>
<dbReference type="Proteomes" id="UP000007110">
    <property type="component" value="Unassembled WGS sequence"/>
</dbReference>
<evidence type="ECO:0000256" key="4">
    <source>
        <dbReference type="ARBA" id="ARBA00019905"/>
    </source>
</evidence>
<evidence type="ECO:0000313" key="10">
    <source>
        <dbReference type="EnsemblMetazoa" id="XP_030833621"/>
    </source>
</evidence>
<dbReference type="InterPro" id="IPR008928">
    <property type="entry name" value="6-hairpin_glycosidase_sf"/>
</dbReference>
<dbReference type="OMA" id="RYWDASD"/>
<feature type="signal peptide" evidence="9">
    <location>
        <begin position="1"/>
        <end position="19"/>
    </location>
</feature>
<dbReference type="InterPro" id="IPR001661">
    <property type="entry name" value="Glyco_hydro_37"/>
</dbReference>
<keyword evidence="5 7" id="KW-0378">Hydrolase</keyword>
<keyword evidence="8" id="KW-0472">Membrane</keyword>
<proteinExistence type="inferred from homology"/>
<dbReference type="InterPro" id="IPR012341">
    <property type="entry name" value="6hp_glycosidase-like_sf"/>
</dbReference>
<evidence type="ECO:0000256" key="6">
    <source>
        <dbReference type="ARBA" id="ARBA00023295"/>
    </source>
</evidence>
<dbReference type="EnsemblMetazoa" id="XM_030977761">
    <property type="protein sequence ID" value="XP_030833621"/>
    <property type="gene ID" value="LOC580425"/>
</dbReference>
<dbReference type="InParanoid" id="A0A7M7NAJ6"/>
<reference evidence="11" key="1">
    <citation type="submission" date="2015-02" db="EMBL/GenBank/DDBJ databases">
        <title>Genome sequencing for Strongylocentrotus purpuratus.</title>
        <authorList>
            <person name="Murali S."/>
            <person name="Liu Y."/>
            <person name="Vee V."/>
            <person name="English A."/>
            <person name="Wang M."/>
            <person name="Skinner E."/>
            <person name="Han Y."/>
            <person name="Muzny D.M."/>
            <person name="Worley K.C."/>
            <person name="Gibbs R.A."/>
        </authorList>
    </citation>
    <scope>NUCLEOTIDE SEQUENCE</scope>
</reference>
<feature type="transmembrane region" description="Helical" evidence="8">
    <location>
        <begin position="562"/>
        <end position="582"/>
    </location>
</feature>
<evidence type="ECO:0000313" key="11">
    <source>
        <dbReference type="Proteomes" id="UP000007110"/>
    </source>
</evidence>
<dbReference type="PROSITE" id="PS00927">
    <property type="entry name" value="TREHALASE_1"/>
    <property type="match status" value="1"/>
</dbReference>
<evidence type="ECO:0000256" key="5">
    <source>
        <dbReference type="ARBA" id="ARBA00022801"/>
    </source>
</evidence>
<protein>
    <recommendedName>
        <fullName evidence="4 7">Trehalase</fullName>
        <ecNumber evidence="3 7">3.2.1.28</ecNumber>
    </recommendedName>
    <alternativeName>
        <fullName evidence="7">Alpha-trehalose glucohydrolase</fullName>
    </alternativeName>
</protein>
<dbReference type="SUPFAM" id="SSF48208">
    <property type="entry name" value="Six-hairpin glycosidases"/>
    <property type="match status" value="1"/>
</dbReference>
<name>A0A7M7NAJ6_STRPU</name>
<dbReference type="RefSeq" id="XP_030833621.1">
    <property type="nucleotide sequence ID" value="XM_030977761.1"/>
</dbReference>
<evidence type="ECO:0000256" key="9">
    <source>
        <dbReference type="SAM" id="SignalP"/>
    </source>
</evidence>
<evidence type="ECO:0000256" key="7">
    <source>
        <dbReference type="RuleBase" id="RU361180"/>
    </source>
</evidence>
<dbReference type="Gene3D" id="1.50.10.10">
    <property type="match status" value="1"/>
</dbReference>
<keyword evidence="8" id="KW-0812">Transmembrane</keyword>
<evidence type="ECO:0000256" key="8">
    <source>
        <dbReference type="SAM" id="Phobius"/>
    </source>
</evidence>
<dbReference type="GeneID" id="580425"/>
<dbReference type="EC" id="3.2.1.28" evidence="3 7"/>
<dbReference type="Pfam" id="PF01204">
    <property type="entry name" value="Trehalase"/>
    <property type="match status" value="1"/>
</dbReference>
<dbReference type="PANTHER" id="PTHR23403:SF1">
    <property type="entry name" value="TREHALASE"/>
    <property type="match status" value="1"/>
</dbReference>
<comment type="similarity">
    <text evidence="2 7">Belongs to the glycosyl hydrolase 37 family.</text>
</comment>
<evidence type="ECO:0000256" key="2">
    <source>
        <dbReference type="ARBA" id="ARBA00005615"/>
    </source>
</evidence>
<dbReference type="PRINTS" id="PR00744">
    <property type="entry name" value="GLHYDRLASE37"/>
</dbReference>
<dbReference type="PROSITE" id="PS00928">
    <property type="entry name" value="TREHALASE_2"/>
    <property type="match status" value="1"/>
</dbReference>
<dbReference type="CTD" id="11181"/>
<reference evidence="10" key="2">
    <citation type="submission" date="2021-01" db="UniProtKB">
        <authorList>
            <consortium name="EnsemblMetazoa"/>
        </authorList>
    </citation>
    <scope>IDENTIFICATION</scope>
</reference>
<dbReference type="GO" id="GO:0004555">
    <property type="term" value="F:alpha,alpha-trehalase activity"/>
    <property type="evidence" value="ECO:0000318"/>
    <property type="project" value="GO_Central"/>
</dbReference>
<accession>A0A7M7NAJ6</accession>
<organism evidence="10 11">
    <name type="scientific">Strongylocentrotus purpuratus</name>
    <name type="common">Purple sea urchin</name>
    <dbReference type="NCBI Taxonomy" id="7668"/>
    <lineage>
        <taxon>Eukaryota</taxon>
        <taxon>Metazoa</taxon>
        <taxon>Echinodermata</taxon>
        <taxon>Eleutherozoa</taxon>
        <taxon>Echinozoa</taxon>
        <taxon>Echinoidea</taxon>
        <taxon>Euechinoidea</taxon>
        <taxon>Echinacea</taxon>
        <taxon>Camarodonta</taxon>
        <taxon>Echinidea</taxon>
        <taxon>Strongylocentrotidae</taxon>
        <taxon>Strongylocentrotus</taxon>
    </lineage>
</organism>
<dbReference type="GO" id="GO:0005993">
    <property type="term" value="P:trehalose catabolic process"/>
    <property type="evidence" value="ECO:0000318"/>
    <property type="project" value="GO_Central"/>
</dbReference>
<keyword evidence="8" id="KW-1133">Transmembrane helix</keyword>
<comment type="catalytic activity">
    <reaction evidence="1 7">
        <text>alpha,alpha-trehalose + H2O = alpha-D-glucose + beta-D-glucose</text>
        <dbReference type="Rhea" id="RHEA:32675"/>
        <dbReference type="ChEBI" id="CHEBI:15377"/>
        <dbReference type="ChEBI" id="CHEBI:15903"/>
        <dbReference type="ChEBI" id="CHEBI:16551"/>
        <dbReference type="ChEBI" id="CHEBI:17925"/>
        <dbReference type="EC" id="3.2.1.28"/>
    </reaction>
</comment>